<evidence type="ECO:0000256" key="2">
    <source>
        <dbReference type="ARBA" id="ARBA00022723"/>
    </source>
</evidence>
<gene>
    <name evidence="6" type="ORF">SAMN05444363_0324</name>
</gene>
<dbReference type="OrthoDB" id="9814063at2"/>
<dbReference type="GO" id="GO:0020037">
    <property type="term" value="F:heme binding"/>
    <property type="evidence" value="ECO:0007669"/>
    <property type="project" value="InterPro"/>
</dbReference>
<evidence type="ECO:0000313" key="7">
    <source>
        <dbReference type="Proteomes" id="UP000184488"/>
    </source>
</evidence>
<dbReference type="InterPro" id="IPR009056">
    <property type="entry name" value="Cyt_c-like_dom"/>
</dbReference>
<feature type="domain" description="Cytochrome c" evidence="5">
    <location>
        <begin position="35"/>
        <end position="125"/>
    </location>
</feature>
<dbReference type="GO" id="GO:0009055">
    <property type="term" value="F:electron transfer activity"/>
    <property type="evidence" value="ECO:0007669"/>
    <property type="project" value="InterPro"/>
</dbReference>
<dbReference type="RefSeq" id="WP_073307946.1">
    <property type="nucleotide sequence ID" value="NZ_FQZI01000001.1"/>
</dbReference>
<keyword evidence="1 4" id="KW-0349">Heme</keyword>
<organism evidence="6 7">
    <name type="scientific">Flavobacterium terrae</name>
    <dbReference type="NCBI Taxonomy" id="415425"/>
    <lineage>
        <taxon>Bacteria</taxon>
        <taxon>Pseudomonadati</taxon>
        <taxon>Bacteroidota</taxon>
        <taxon>Flavobacteriia</taxon>
        <taxon>Flavobacteriales</taxon>
        <taxon>Flavobacteriaceae</taxon>
        <taxon>Flavobacterium</taxon>
    </lineage>
</organism>
<proteinExistence type="predicted"/>
<dbReference type="EMBL" id="FQZI01000001">
    <property type="protein sequence ID" value="SHI38228.1"/>
    <property type="molecule type" value="Genomic_DNA"/>
</dbReference>
<dbReference type="AlphaFoldDB" id="A0A1M6APG9"/>
<dbReference type="InterPro" id="IPR036909">
    <property type="entry name" value="Cyt_c-like_dom_sf"/>
</dbReference>
<keyword evidence="3 4" id="KW-0408">Iron</keyword>
<dbReference type="Proteomes" id="UP000184488">
    <property type="component" value="Unassembled WGS sequence"/>
</dbReference>
<reference evidence="7" key="1">
    <citation type="submission" date="2016-11" db="EMBL/GenBank/DDBJ databases">
        <authorList>
            <person name="Varghese N."/>
            <person name="Submissions S."/>
        </authorList>
    </citation>
    <scope>NUCLEOTIDE SEQUENCE [LARGE SCALE GENOMIC DNA]</scope>
    <source>
        <strain evidence="7">DSM 18829</strain>
    </source>
</reference>
<accession>A0A1M6APG9</accession>
<keyword evidence="2 4" id="KW-0479">Metal-binding</keyword>
<sequence>MKKILLLSFIGILISCKKENQENFDKPTSEVATLKPEELGKEIFQGKGVCYTCHKEEVKTVGPAIKDIAKIYKEKGGSIAEFLKEKSEPIVDPSQYTTMKTNFAITKNLPEEELKALEAYMLSFSK</sequence>
<keyword evidence="7" id="KW-1185">Reference proteome</keyword>
<evidence type="ECO:0000256" key="4">
    <source>
        <dbReference type="PROSITE-ProRule" id="PRU00433"/>
    </source>
</evidence>
<evidence type="ECO:0000259" key="5">
    <source>
        <dbReference type="PROSITE" id="PS51007"/>
    </source>
</evidence>
<dbReference type="SUPFAM" id="SSF46626">
    <property type="entry name" value="Cytochrome c"/>
    <property type="match status" value="1"/>
</dbReference>
<name>A0A1M6APG9_9FLAO</name>
<dbReference type="Gene3D" id="1.10.760.10">
    <property type="entry name" value="Cytochrome c-like domain"/>
    <property type="match status" value="1"/>
</dbReference>
<evidence type="ECO:0000313" key="6">
    <source>
        <dbReference type="EMBL" id="SHI38228.1"/>
    </source>
</evidence>
<dbReference type="PROSITE" id="PS51257">
    <property type="entry name" value="PROKAR_LIPOPROTEIN"/>
    <property type="match status" value="1"/>
</dbReference>
<dbReference type="GO" id="GO:0046872">
    <property type="term" value="F:metal ion binding"/>
    <property type="evidence" value="ECO:0007669"/>
    <property type="project" value="UniProtKB-KW"/>
</dbReference>
<dbReference type="Pfam" id="PF00034">
    <property type="entry name" value="Cytochrom_C"/>
    <property type="match status" value="1"/>
</dbReference>
<protein>
    <submittedName>
        <fullName evidence="6">Cytochrome c</fullName>
    </submittedName>
</protein>
<dbReference type="PROSITE" id="PS51007">
    <property type="entry name" value="CYTC"/>
    <property type="match status" value="1"/>
</dbReference>
<evidence type="ECO:0000256" key="3">
    <source>
        <dbReference type="ARBA" id="ARBA00023004"/>
    </source>
</evidence>
<evidence type="ECO:0000256" key="1">
    <source>
        <dbReference type="ARBA" id="ARBA00022617"/>
    </source>
</evidence>
<dbReference type="STRING" id="415425.SAMN05444363_0324"/>